<dbReference type="KEGG" id="swo:Swol_0167"/>
<reference evidence="2" key="1">
    <citation type="journal article" date="2010" name="Environ. Microbiol.">
        <title>The genome of Syntrophomonas wolfei: new insights into syntrophic metabolism and biohydrogen production.</title>
        <authorList>
            <person name="Sieber J.R."/>
            <person name="Sims D.R."/>
            <person name="Han C."/>
            <person name="Kim E."/>
            <person name="Lykidis A."/>
            <person name="Lapidus A.L."/>
            <person name="McDonnald E."/>
            <person name="Rohlin L."/>
            <person name="Culley D.E."/>
            <person name="Gunsalus R."/>
            <person name="McInerney M.J."/>
        </authorList>
    </citation>
    <scope>NUCLEOTIDE SEQUENCE [LARGE SCALE GENOMIC DNA]</scope>
    <source>
        <strain evidence="2">DSM 2245B / Goettingen</strain>
    </source>
</reference>
<organism evidence="1 2">
    <name type="scientific">Syntrophomonas wolfei subsp. wolfei (strain DSM 2245B / Goettingen)</name>
    <dbReference type="NCBI Taxonomy" id="335541"/>
    <lineage>
        <taxon>Bacteria</taxon>
        <taxon>Bacillati</taxon>
        <taxon>Bacillota</taxon>
        <taxon>Clostridia</taxon>
        <taxon>Eubacteriales</taxon>
        <taxon>Syntrophomonadaceae</taxon>
        <taxon>Syntrophomonas</taxon>
    </lineage>
</organism>
<sequence length="35" mass="4267">MGRRLRVEYLGAMYHVVQRGNNRELIFGRPDERNY</sequence>
<accession>Q0B0I5</accession>
<gene>
    <name evidence="1" type="ordered locus">Swol_0167</name>
</gene>
<proteinExistence type="predicted"/>
<evidence type="ECO:0008006" key="3">
    <source>
        <dbReference type="Google" id="ProtNLM"/>
    </source>
</evidence>
<evidence type="ECO:0000313" key="1">
    <source>
        <dbReference type="EMBL" id="ABI67519.1"/>
    </source>
</evidence>
<dbReference type="HOGENOM" id="CLU_3367864_0_0_9"/>
<protein>
    <recommendedName>
        <fullName evidence="3">Transposase</fullName>
    </recommendedName>
</protein>
<keyword evidence="2" id="KW-1185">Reference proteome</keyword>
<dbReference type="eggNOG" id="COG1943">
    <property type="taxonomic scope" value="Bacteria"/>
</dbReference>
<dbReference type="AlphaFoldDB" id="Q0B0I5"/>
<dbReference type="Proteomes" id="UP000001968">
    <property type="component" value="Chromosome"/>
</dbReference>
<evidence type="ECO:0000313" key="2">
    <source>
        <dbReference type="Proteomes" id="UP000001968"/>
    </source>
</evidence>
<dbReference type="EMBL" id="CP000448">
    <property type="protein sequence ID" value="ABI67519.1"/>
    <property type="molecule type" value="Genomic_DNA"/>
</dbReference>
<name>Q0B0I5_SYNWW</name>